<feature type="compositionally biased region" description="Polar residues" evidence="1">
    <location>
        <begin position="248"/>
        <end position="258"/>
    </location>
</feature>
<feature type="compositionally biased region" description="Polar residues" evidence="1">
    <location>
        <begin position="173"/>
        <end position="185"/>
    </location>
</feature>
<dbReference type="GeneID" id="128773011"/>
<organism evidence="2 3">
    <name type="scientific">Panthera pardus</name>
    <name type="common">Leopard</name>
    <name type="synonym">Felis pardus</name>
    <dbReference type="NCBI Taxonomy" id="9691"/>
    <lineage>
        <taxon>Eukaryota</taxon>
        <taxon>Metazoa</taxon>
        <taxon>Chordata</taxon>
        <taxon>Craniata</taxon>
        <taxon>Vertebrata</taxon>
        <taxon>Euteleostomi</taxon>
        <taxon>Mammalia</taxon>
        <taxon>Eutheria</taxon>
        <taxon>Laurasiatheria</taxon>
        <taxon>Carnivora</taxon>
        <taxon>Feliformia</taxon>
        <taxon>Felidae</taxon>
        <taxon>Pantherinae</taxon>
        <taxon>Panthera</taxon>
    </lineage>
</organism>
<feature type="region of interest" description="Disordered" evidence="1">
    <location>
        <begin position="80"/>
        <end position="193"/>
    </location>
</feature>
<feature type="compositionally biased region" description="Polar residues" evidence="1">
    <location>
        <begin position="398"/>
        <end position="408"/>
    </location>
</feature>
<feature type="compositionally biased region" description="Basic and acidic residues" evidence="1">
    <location>
        <begin position="802"/>
        <end position="824"/>
    </location>
</feature>
<dbReference type="Proteomes" id="UP001165780">
    <property type="component" value="Unplaced"/>
</dbReference>
<feature type="compositionally biased region" description="Basic and acidic residues" evidence="1">
    <location>
        <begin position="733"/>
        <end position="749"/>
    </location>
</feature>
<feature type="compositionally biased region" description="Polar residues" evidence="1">
    <location>
        <begin position="98"/>
        <end position="108"/>
    </location>
</feature>
<gene>
    <name evidence="3" type="primary">LOC128773011</name>
</gene>
<feature type="compositionally biased region" description="Polar residues" evidence="1">
    <location>
        <begin position="923"/>
        <end position="933"/>
    </location>
</feature>
<proteinExistence type="predicted"/>
<feature type="region of interest" description="Disordered" evidence="1">
    <location>
        <begin position="308"/>
        <end position="958"/>
    </location>
</feature>
<dbReference type="AlphaFoldDB" id="A0A9W2UGS5"/>
<name>A0A9W2UGS5_PANPR</name>
<feature type="compositionally biased region" description="Basic and acidic residues" evidence="1">
    <location>
        <begin position="949"/>
        <end position="958"/>
    </location>
</feature>
<feature type="compositionally biased region" description="Basic and acidic residues" evidence="1">
    <location>
        <begin position="32"/>
        <end position="41"/>
    </location>
</feature>
<reference evidence="3" key="1">
    <citation type="submission" date="2025-08" db="UniProtKB">
        <authorList>
            <consortium name="RefSeq"/>
        </authorList>
    </citation>
    <scope>IDENTIFICATION</scope>
    <source>
        <tissue evidence="3">Whole blood</tissue>
    </source>
</reference>
<feature type="compositionally biased region" description="Polar residues" evidence="1">
    <location>
        <begin position="474"/>
        <end position="483"/>
    </location>
</feature>
<feature type="compositionally biased region" description="Polar residues" evidence="1">
    <location>
        <begin position="546"/>
        <end position="558"/>
    </location>
</feature>
<accession>A0A9W2UGS5</accession>
<feature type="compositionally biased region" description="Basic and acidic residues" evidence="1">
    <location>
        <begin position="875"/>
        <end position="897"/>
    </location>
</feature>
<feature type="compositionally biased region" description="Basic and acidic residues" evidence="1">
    <location>
        <begin position="578"/>
        <end position="597"/>
    </location>
</feature>
<evidence type="ECO:0000256" key="1">
    <source>
        <dbReference type="SAM" id="MobiDB-lite"/>
    </source>
</evidence>
<feature type="compositionally biased region" description="Basic and acidic residues" evidence="1">
    <location>
        <begin position="425"/>
        <end position="446"/>
    </location>
</feature>
<feature type="compositionally biased region" description="Polar residues" evidence="1">
    <location>
        <begin position="623"/>
        <end position="633"/>
    </location>
</feature>
<keyword evidence="2" id="KW-1185">Reference proteome</keyword>
<feature type="compositionally biased region" description="Basic and acidic residues" evidence="1">
    <location>
        <begin position="352"/>
        <end position="372"/>
    </location>
</feature>
<dbReference type="RefSeq" id="XP_053745385.1">
    <property type="nucleotide sequence ID" value="XM_053889410.1"/>
</dbReference>
<sequence>MPSLVMARPPGQNPVGPEERDLASVSPVTRKRTQETHRQTKDPLMAMPDLNMESWDPPVKEDRELLTDSKKTPLDMHCLVMERPPGQNPVGLGEENPVSVSPVTVKGTQESHRHRQGPLMTMLDFNMESRDPPRKEDRELRTDRQETPLDTPSLGMDKPPGHNPVGLGEENPVSVSPVTLKGTQESHSHRQGPLMAMLDLNMESRDPPGKEDRELLTDRQETQLDIPSPLMDKPPGQNPVGLGEENPVSVSTVTVKGTQESHRHRQGHLMAMLEINMESRDPPRSEDQKLLTDSKETPLDKLILVLDRPPGQNLAGPKEADPVPVNRVTGKGTQDSHRHTQGPLMAMLDLNMESRDPPGKEDRELLTDRQETPLDIPRPLMDKPPGQNPVGLGEENPVSVSPVTLKGTQESHRHRQGPLMATLDSNRESQDPPMKKDGKLLTDSKETPLANLNLVMDRPPGKKLAGPKEADPVSVNQVTGKGTQDSHRHTQGPLMAMLDLNMESRDPPGKEDRELLTDRQETPLDIPRPLMDKPPGQNLVGLGEQNPVSVSPVTVKGTQESHRHRQGPLMAMLGLNMESRDPPGKEDRELLTDRQETQLHIPSPLMDKPPGQNPVGLGEENPVSVSPVTLKGTQESHRHRQGPLMATLDSNRESQDPPMKEDGKLLTDSKETPLANLNLVMDRPPGQNLAGPKEADPVSVNRVTGKGTQDSHRHTQSPLMARLDLSMKSQDPPGKEDRVLLKDSKETPLDMHCLVMDRPPGQNPVGQEEQDPGAVSPVTGEGLQESHRHRQGPLMAMLDLNMESRDPPAKEDQKLLTDSKETPLDKLILVLDRPPGQNLAGPKEADPVPVNRVTGKGTQDSHRHTQSPLMARLDLNMESRDPPRKEDRELLTDRQETPLDIPSSLMDKPPGQNPEGLGEENPVSVSPVTVKGTQESHRHRQGPLMATRDSNRESQDPH</sequence>
<feature type="region of interest" description="Disordered" evidence="1">
    <location>
        <begin position="1"/>
        <end position="57"/>
    </location>
</feature>
<evidence type="ECO:0000313" key="2">
    <source>
        <dbReference type="Proteomes" id="UP001165780"/>
    </source>
</evidence>
<feature type="compositionally biased region" description="Basic and acidic residues" evidence="1">
    <location>
        <begin position="650"/>
        <end position="671"/>
    </location>
</feature>
<feature type="compositionally biased region" description="Basic and acidic residues" evidence="1">
    <location>
        <begin position="127"/>
        <end position="147"/>
    </location>
</feature>
<feature type="region of interest" description="Disordered" evidence="1">
    <location>
        <begin position="221"/>
        <end position="266"/>
    </location>
</feature>
<protein>
    <submittedName>
        <fullName evidence="3">Uncharacterized protein LOC128773011 isoform X1</fullName>
    </submittedName>
</protein>
<feature type="compositionally biased region" description="Basic and acidic residues" evidence="1">
    <location>
        <begin position="502"/>
        <end position="522"/>
    </location>
</feature>
<evidence type="ECO:0000313" key="3">
    <source>
        <dbReference type="RefSeq" id="XP_053745385.1"/>
    </source>
</evidence>